<accession>A0A0G4HS19</accession>
<feature type="compositionally biased region" description="Low complexity" evidence="1">
    <location>
        <begin position="112"/>
        <end position="122"/>
    </location>
</feature>
<gene>
    <name evidence="2" type="ORF">Cvel_8188</name>
</gene>
<evidence type="ECO:0000256" key="1">
    <source>
        <dbReference type="SAM" id="MobiDB-lite"/>
    </source>
</evidence>
<sequence>MLLRRPEGPIPDCSQYQLPNLSKQTSGATRLHPDTDTSCLVLKEGNGATFTTNTALDNKKESKVLQQLLEGQQFMQQQMIQVQQTQQLQQQQMDALGAQQQQTATDGGPIHEQQQQTPEQQQ</sequence>
<reference evidence="2" key="1">
    <citation type="submission" date="2014-11" db="EMBL/GenBank/DDBJ databases">
        <authorList>
            <person name="Otto D Thomas"/>
            <person name="Naeem Raeece"/>
        </authorList>
    </citation>
    <scope>NUCLEOTIDE SEQUENCE</scope>
</reference>
<dbReference type="VEuPathDB" id="CryptoDB:Cvel_8188"/>
<proteinExistence type="predicted"/>
<feature type="compositionally biased region" description="Polar residues" evidence="1">
    <location>
        <begin position="14"/>
        <end position="28"/>
    </location>
</feature>
<feature type="region of interest" description="Disordered" evidence="1">
    <location>
        <begin position="1"/>
        <end position="34"/>
    </location>
</feature>
<dbReference type="AlphaFoldDB" id="A0A0G4HS19"/>
<protein>
    <submittedName>
        <fullName evidence="2">Uncharacterized protein</fullName>
    </submittedName>
</protein>
<name>A0A0G4HS19_9ALVE</name>
<feature type="region of interest" description="Disordered" evidence="1">
    <location>
        <begin position="86"/>
        <end position="122"/>
    </location>
</feature>
<organism evidence="2">
    <name type="scientific">Chromera velia CCMP2878</name>
    <dbReference type="NCBI Taxonomy" id="1169474"/>
    <lineage>
        <taxon>Eukaryota</taxon>
        <taxon>Sar</taxon>
        <taxon>Alveolata</taxon>
        <taxon>Colpodellida</taxon>
        <taxon>Chromeraceae</taxon>
        <taxon>Chromera</taxon>
    </lineage>
</organism>
<dbReference type="EMBL" id="CDMZ01003644">
    <property type="protein sequence ID" value="CEM47106.1"/>
    <property type="molecule type" value="Genomic_DNA"/>
</dbReference>
<feature type="compositionally biased region" description="Low complexity" evidence="1">
    <location>
        <begin position="86"/>
        <end position="105"/>
    </location>
</feature>
<evidence type="ECO:0000313" key="2">
    <source>
        <dbReference type="EMBL" id="CEM47106.1"/>
    </source>
</evidence>